<dbReference type="Gene3D" id="3.40.50.1110">
    <property type="entry name" value="SGNH hydrolase"/>
    <property type="match status" value="1"/>
</dbReference>
<keyword evidence="3" id="KW-1185">Reference proteome</keyword>
<dbReference type="InterPro" id="IPR051532">
    <property type="entry name" value="Ester_Hydrolysis_Enzymes"/>
</dbReference>
<comment type="caution">
    <text evidence="2">The sequence shown here is derived from an EMBL/GenBank/DDBJ whole genome shotgun (WGS) entry which is preliminary data.</text>
</comment>
<dbReference type="GO" id="GO:0004622">
    <property type="term" value="F:phosphatidylcholine lysophospholipase activity"/>
    <property type="evidence" value="ECO:0007669"/>
    <property type="project" value="TreeGrafter"/>
</dbReference>
<sequence>MRAHRIVLVGDSIAYGRGDQHGIGWSGLLQREHVAQDPESNRYFNLSIPGIGSAEVRRIVQSEVPFRSPDLVVLAYGINDARRIGSPSGPYPLTLEHSADLLASNIEDIRSLGSEVLAVGLIKPDTSRTMPIFGNFFDTGPALDLEKRLADICKQLAVPRVDLWSLFDGHPDRLVDGLHPDTTGHQAIYNAVRQKLV</sequence>
<dbReference type="AlphaFoldDB" id="A0A4R9AF00"/>
<evidence type="ECO:0000313" key="2">
    <source>
        <dbReference type="EMBL" id="TFD59771.1"/>
    </source>
</evidence>
<dbReference type="OrthoDB" id="9798388at2"/>
<dbReference type="PANTHER" id="PTHR30383:SF5">
    <property type="entry name" value="SGNH HYDROLASE-TYPE ESTERASE DOMAIN-CONTAINING PROTEIN"/>
    <property type="match status" value="1"/>
</dbReference>
<reference evidence="2 3" key="1">
    <citation type="submission" date="2019-03" db="EMBL/GenBank/DDBJ databases">
        <title>Genomics of glacier-inhabiting Cryobacterium strains.</title>
        <authorList>
            <person name="Liu Q."/>
            <person name="Xin Y.-H."/>
        </authorList>
    </citation>
    <scope>NUCLEOTIDE SEQUENCE [LARGE SCALE GENOMIC DNA]</scope>
    <source>
        <strain evidence="2 3">Sr39</strain>
    </source>
</reference>
<dbReference type="Pfam" id="PF13472">
    <property type="entry name" value="Lipase_GDSL_2"/>
    <property type="match status" value="1"/>
</dbReference>
<dbReference type="Proteomes" id="UP000298170">
    <property type="component" value="Unassembled WGS sequence"/>
</dbReference>
<proteinExistence type="predicted"/>
<protein>
    <recommendedName>
        <fullName evidence="1">SGNH hydrolase-type esterase domain-containing protein</fullName>
    </recommendedName>
</protein>
<feature type="domain" description="SGNH hydrolase-type esterase" evidence="1">
    <location>
        <begin position="9"/>
        <end position="187"/>
    </location>
</feature>
<dbReference type="InterPro" id="IPR036514">
    <property type="entry name" value="SGNH_hydro_sf"/>
</dbReference>
<dbReference type="SUPFAM" id="SSF52266">
    <property type="entry name" value="SGNH hydrolase"/>
    <property type="match status" value="1"/>
</dbReference>
<dbReference type="EMBL" id="SOHJ01000009">
    <property type="protein sequence ID" value="TFD59771.1"/>
    <property type="molecule type" value="Genomic_DNA"/>
</dbReference>
<gene>
    <name evidence="2" type="ORF">E3T39_08720</name>
</gene>
<dbReference type="RefSeq" id="WP_134514472.1">
    <property type="nucleotide sequence ID" value="NZ_SOHJ01000009.1"/>
</dbReference>
<accession>A0A4R9AF00</accession>
<name>A0A4R9AF00_9MICO</name>
<evidence type="ECO:0000313" key="3">
    <source>
        <dbReference type="Proteomes" id="UP000298170"/>
    </source>
</evidence>
<dbReference type="InterPro" id="IPR013830">
    <property type="entry name" value="SGNH_hydro"/>
</dbReference>
<evidence type="ECO:0000259" key="1">
    <source>
        <dbReference type="Pfam" id="PF13472"/>
    </source>
</evidence>
<dbReference type="PANTHER" id="PTHR30383">
    <property type="entry name" value="THIOESTERASE 1/PROTEASE 1/LYSOPHOSPHOLIPASE L1"/>
    <property type="match status" value="1"/>
</dbReference>
<organism evidence="2 3">
    <name type="scientific">Cryobacterium suzukii</name>
    <dbReference type="NCBI Taxonomy" id="1259198"/>
    <lineage>
        <taxon>Bacteria</taxon>
        <taxon>Bacillati</taxon>
        <taxon>Actinomycetota</taxon>
        <taxon>Actinomycetes</taxon>
        <taxon>Micrococcales</taxon>
        <taxon>Microbacteriaceae</taxon>
        <taxon>Cryobacterium</taxon>
    </lineage>
</organism>